<keyword evidence="5 8" id="KW-1133">Transmembrane helix</keyword>
<dbReference type="InterPro" id="IPR037185">
    <property type="entry name" value="EmrE-like"/>
</dbReference>
<reference evidence="9 10" key="1">
    <citation type="submission" date="2015-09" db="EMBL/GenBank/DDBJ databases">
        <title>Genome sequencing project for genomic taxonomy and phylogenomics of Bacillus-like bacteria.</title>
        <authorList>
            <person name="Liu B."/>
            <person name="Wang J."/>
            <person name="Zhu Y."/>
            <person name="Liu G."/>
            <person name="Chen Q."/>
            <person name="Chen Z."/>
            <person name="Lan J."/>
            <person name="Che J."/>
            <person name="Ge C."/>
            <person name="Shi H."/>
            <person name="Pan Z."/>
            <person name="Liu X."/>
        </authorList>
    </citation>
    <scope>NUCLEOTIDE SEQUENCE [LARGE SCALE GENOMIC DNA]</scope>
    <source>
        <strain evidence="9 10">DSM 19153</strain>
    </source>
</reference>
<keyword evidence="3" id="KW-1003">Cell membrane</keyword>
<evidence type="ECO:0000256" key="6">
    <source>
        <dbReference type="ARBA" id="ARBA00023136"/>
    </source>
</evidence>
<keyword evidence="4 7" id="KW-0812">Transmembrane</keyword>
<evidence type="ECO:0000256" key="7">
    <source>
        <dbReference type="RuleBase" id="RU003942"/>
    </source>
</evidence>
<evidence type="ECO:0000256" key="5">
    <source>
        <dbReference type="ARBA" id="ARBA00022989"/>
    </source>
</evidence>
<dbReference type="PANTHER" id="PTHR30561:SF1">
    <property type="entry name" value="MULTIDRUG TRANSPORTER EMRE"/>
    <property type="match status" value="1"/>
</dbReference>
<dbReference type="AlphaFoldDB" id="A0A9D5I0K8"/>
<dbReference type="InterPro" id="IPR045324">
    <property type="entry name" value="Small_multidrug_res"/>
</dbReference>
<dbReference type="GO" id="GO:0022857">
    <property type="term" value="F:transmembrane transporter activity"/>
    <property type="evidence" value="ECO:0007669"/>
    <property type="project" value="InterPro"/>
</dbReference>
<feature type="transmembrane region" description="Helical" evidence="8">
    <location>
        <begin position="27"/>
        <end position="48"/>
    </location>
</feature>
<accession>A0A9D5I0K8</accession>
<keyword evidence="2" id="KW-0813">Transport</keyword>
<dbReference type="InterPro" id="IPR000390">
    <property type="entry name" value="Small_drug/metabolite_transptr"/>
</dbReference>
<evidence type="ECO:0000256" key="4">
    <source>
        <dbReference type="ARBA" id="ARBA00022692"/>
    </source>
</evidence>
<comment type="caution">
    <text evidence="9">The sequence shown here is derived from an EMBL/GenBank/DDBJ whole genome shotgun (WGS) entry which is preliminary data.</text>
</comment>
<feature type="transmembrane region" description="Helical" evidence="8">
    <location>
        <begin position="86"/>
        <end position="103"/>
    </location>
</feature>
<dbReference type="PANTHER" id="PTHR30561">
    <property type="entry name" value="SMR FAMILY PROTON-DEPENDENT DRUG EFFLUX TRANSPORTER SUGE"/>
    <property type="match status" value="1"/>
</dbReference>
<protein>
    <submittedName>
        <fullName evidence="9">Uncharacterized protein</fullName>
    </submittedName>
</protein>
<gene>
    <name evidence="9" type="ORF">AN965_10055</name>
</gene>
<evidence type="ECO:0000313" key="9">
    <source>
        <dbReference type="EMBL" id="KQL57199.1"/>
    </source>
</evidence>
<evidence type="ECO:0000313" key="10">
    <source>
        <dbReference type="Proteomes" id="UP000051061"/>
    </source>
</evidence>
<keyword evidence="10" id="KW-1185">Reference proteome</keyword>
<name>A0A9D5I0K8_9BACI</name>
<dbReference type="GO" id="GO:0005886">
    <property type="term" value="C:plasma membrane"/>
    <property type="evidence" value="ECO:0007669"/>
    <property type="project" value="UniProtKB-SubCell"/>
</dbReference>
<dbReference type="EMBL" id="LJJD01000018">
    <property type="protein sequence ID" value="KQL57199.1"/>
    <property type="molecule type" value="Genomic_DNA"/>
</dbReference>
<evidence type="ECO:0000256" key="8">
    <source>
        <dbReference type="SAM" id="Phobius"/>
    </source>
</evidence>
<dbReference type="Gene3D" id="1.10.3730.20">
    <property type="match status" value="1"/>
</dbReference>
<dbReference type="Proteomes" id="UP000051061">
    <property type="component" value="Unassembled WGS sequence"/>
</dbReference>
<evidence type="ECO:0000256" key="3">
    <source>
        <dbReference type="ARBA" id="ARBA00022475"/>
    </source>
</evidence>
<feature type="transmembrane region" description="Helical" evidence="8">
    <location>
        <begin position="60"/>
        <end position="80"/>
    </location>
</feature>
<comment type="subcellular location">
    <subcellularLocation>
        <location evidence="1 7">Cell membrane</location>
        <topology evidence="1 7">Multi-pass membrane protein</topology>
    </subcellularLocation>
</comment>
<proteinExistence type="inferred from homology"/>
<dbReference type="Pfam" id="PF00893">
    <property type="entry name" value="Multi_Drug_Res"/>
    <property type="match status" value="1"/>
</dbReference>
<evidence type="ECO:0000256" key="1">
    <source>
        <dbReference type="ARBA" id="ARBA00004651"/>
    </source>
</evidence>
<keyword evidence="6 8" id="KW-0472">Membrane</keyword>
<evidence type="ECO:0000256" key="2">
    <source>
        <dbReference type="ARBA" id="ARBA00022448"/>
    </source>
</evidence>
<comment type="similarity">
    <text evidence="7">Belongs to the drug/metabolite transporter (DMT) superfamily. Small multidrug resistance (SMR) (TC 2.A.7.1) family.</text>
</comment>
<organism evidence="9 10">
    <name type="scientific">Alkalicoccobacillus plakortidis</name>
    <dbReference type="NCBI Taxonomy" id="444060"/>
    <lineage>
        <taxon>Bacteria</taxon>
        <taxon>Bacillati</taxon>
        <taxon>Bacillota</taxon>
        <taxon>Bacilli</taxon>
        <taxon>Bacillales</taxon>
        <taxon>Bacillaceae</taxon>
        <taxon>Alkalicoccobacillus</taxon>
    </lineage>
</organism>
<sequence>MLGYFFLFLAIVIEVYASIQLKHSNGLKFIVPSILTFLGYGLAFFFLARSLIYLPMSIVFATWSGLGIASTVLFSLFFLNERINKQSIVALTILLSGIILLNSSS</sequence>
<dbReference type="SUPFAM" id="SSF103481">
    <property type="entry name" value="Multidrug resistance efflux transporter EmrE"/>
    <property type="match status" value="1"/>
</dbReference>